<feature type="region of interest" description="Disordered" evidence="1">
    <location>
        <begin position="1"/>
        <end position="23"/>
    </location>
</feature>
<dbReference type="Pfam" id="PF23622">
    <property type="entry name" value="LRR_At1g61320_AtMIF1"/>
    <property type="match status" value="1"/>
</dbReference>
<dbReference type="AlphaFoldDB" id="A0A059A0Z6"/>
<sequence>MRRTDDLIDTAGGSDLPKSEEDEAVDRISGLPKEVRLHILSFLPFRCAVRASLMLRPFRGLWRYLSSLSLKDYDYRYDFHTCDPSPSESGGDRLWNFVDHVLALHESPEIHTFQIVVGSYAGVNSSRDRLHEWISFALKKKVKALDVNLLMYRHPGGSQLARCSVPSAVFTTSSLVELHLSVPNVEFGEQIHEEVMRKLILGSPSLKKVSLRNCSGLRVLKIDRHPSLEELNVRQCRVLEEVDLASSGIKILAVFILKPINKIICPNVSTLELEGPKLDGVNLETGSSLNDVALYFHRSGNFFLEEGDTKTLMEKLRNITSFSLSNRIMLVFTRWKLMNEPRRSFNWKSVTMILHLAKRHLPGISYVLETCNFLETLTIYVFPSHNDIEVRTRDL</sequence>
<proteinExistence type="predicted"/>
<name>A0A059A0Z6_EUCGR</name>
<dbReference type="Gramene" id="KCW47366">
    <property type="protein sequence ID" value="KCW47366"/>
    <property type="gene ID" value="EUGRSUZ_K01152"/>
</dbReference>
<evidence type="ECO:0000313" key="3">
    <source>
        <dbReference type="EMBL" id="KCW47366.1"/>
    </source>
</evidence>
<evidence type="ECO:0000256" key="1">
    <source>
        <dbReference type="SAM" id="MobiDB-lite"/>
    </source>
</evidence>
<organism evidence="3">
    <name type="scientific">Eucalyptus grandis</name>
    <name type="common">Flooded gum</name>
    <dbReference type="NCBI Taxonomy" id="71139"/>
    <lineage>
        <taxon>Eukaryota</taxon>
        <taxon>Viridiplantae</taxon>
        <taxon>Streptophyta</taxon>
        <taxon>Embryophyta</taxon>
        <taxon>Tracheophyta</taxon>
        <taxon>Spermatophyta</taxon>
        <taxon>Magnoliopsida</taxon>
        <taxon>eudicotyledons</taxon>
        <taxon>Gunneridae</taxon>
        <taxon>Pentapetalae</taxon>
        <taxon>rosids</taxon>
        <taxon>malvids</taxon>
        <taxon>Myrtales</taxon>
        <taxon>Myrtaceae</taxon>
        <taxon>Myrtoideae</taxon>
        <taxon>Eucalypteae</taxon>
        <taxon>Eucalyptus</taxon>
    </lineage>
</organism>
<dbReference type="InterPro" id="IPR032675">
    <property type="entry name" value="LRR_dom_sf"/>
</dbReference>
<protein>
    <recommendedName>
        <fullName evidence="2">At1g61320/AtMIF1 LRR domain-containing protein</fullName>
    </recommendedName>
</protein>
<dbReference type="InParanoid" id="A0A059A0Z6"/>
<dbReference type="OMA" id="HEWISFA"/>
<dbReference type="EMBL" id="KK198763">
    <property type="protein sequence ID" value="KCW47366.1"/>
    <property type="molecule type" value="Genomic_DNA"/>
</dbReference>
<reference evidence="3" key="1">
    <citation type="submission" date="2013-07" db="EMBL/GenBank/DDBJ databases">
        <title>The genome of Eucalyptus grandis.</title>
        <authorList>
            <person name="Schmutz J."/>
            <person name="Hayes R."/>
            <person name="Myburg A."/>
            <person name="Tuskan G."/>
            <person name="Grattapaglia D."/>
            <person name="Rokhsar D.S."/>
        </authorList>
    </citation>
    <scope>NUCLEOTIDE SEQUENCE</scope>
    <source>
        <tissue evidence="3">Leaf extractions</tissue>
    </source>
</reference>
<accession>A0A059A0Z6</accession>
<gene>
    <name evidence="3" type="ORF">EUGRSUZ_K01152</name>
</gene>
<dbReference type="InterPro" id="IPR053197">
    <property type="entry name" value="F-box_SCFL_complex_component"/>
</dbReference>
<feature type="domain" description="At1g61320/AtMIF1 LRR" evidence="2">
    <location>
        <begin position="101"/>
        <end position="252"/>
    </location>
</feature>
<dbReference type="InterPro" id="IPR036047">
    <property type="entry name" value="F-box-like_dom_sf"/>
</dbReference>
<dbReference type="SUPFAM" id="SSF52047">
    <property type="entry name" value="RNI-like"/>
    <property type="match status" value="1"/>
</dbReference>
<dbReference type="PANTHER" id="PTHR34223:SF51">
    <property type="entry name" value="OS06G0556300 PROTEIN"/>
    <property type="match status" value="1"/>
</dbReference>
<dbReference type="Gene3D" id="3.80.10.10">
    <property type="entry name" value="Ribonuclease Inhibitor"/>
    <property type="match status" value="1"/>
</dbReference>
<dbReference type="PANTHER" id="PTHR34223">
    <property type="entry name" value="OS11G0201299 PROTEIN"/>
    <property type="match status" value="1"/>
</dbReference>
<dbReference type="SUPFAM" id="SSF81383">
    <property type="entry name" value="F-box domain"/>
    <property type="match status" value="1"/>
</dbReference>
<evidence type="ECO:0000259" key="2">
    <source>
        <dbReference type="Pfam" id="PF23622"/>
    </source>
</evidence>
<dbReference type="InterPro" id="IPR055357">
    <property type="entry name" value="LRR_At1g61320_AtMIF1"/>
</dbReference>